<feature type="domain" description="Glycosyl hydrolase family 81 C-terminal" evidence="12">
    <location>
        <begin position="561"/>
        <end position="967"/>
    </location>
</feature>
<keyword evidence="6" id="KW-0326">Glycosidase</keyword>
<keyword evidence="10" id="KW-0812">Transmembrane</keyword>
<evidence type="ECO:0000259" key="11">
    <source>
        <dbReference type="Pfam" id="PF03639"/>
    </source>
</evidence>
<feature type="compositionally biased region" description="Low complexity" evidence="9">
    <location>
        <begin position="117"/>
        <end position="137"/>
    </location>
</feature>
<accession>A0A9K3KIN3</accession>
<dbReference type="PANTHER" id="PTHR31983:SF0">
    <property type="entry name" value="GLUCAN ENDO-1,3-BETA-D-GLUCOSIDASE 2"/>
    <property type="match status" value="1"/>
</dbReference>
<reference evidence="13" key="2">
    <citation type="submission" date="2021-04" db="EMBL/GenBank/DDBJ databases">
        <authorList>
            <person name="Podell S."/>
        </authorList>
    </citation>
    <scope>NUCLEOTIDE SEQUENCE</scope>
    <source>
        <strain evidence="13">Hildebrandi</strain>
    </source>
</reference>
<comment type="catalytic activity">
    <reaction evidence="1">
        <text>Hydrolysis of (1-&gt;3)-beta-D-glucosidic linkages in (1-&gt;3)-beta-D-glucans.</text>
        <dbReference type="EC" id="3.2.1.39"/>
    </reaction>
</comment>
<dbReference type="Pfam" id="PF03639">
    <property type="entry name" value="Glyco_hydro_81"/>
    <property type="match status" value="2"/>
</dbReference>
<keyword evidence="10" id="KW-0472">Membrane</keyword>
<evidence type="ECO:0000256" key="1">
    <source>
        <dbReference type="ARBA" id="ARBA00000382"/>
    </source>
</evidence>
<dbReference type="GO" id="GO:0052861">
    <property type="term" value="F:endo-1,3(4)-beta-glucanase activity"/>
    <property type="evidence" value="ECO:0007669"/>
    <property type="project" value="InterPro"/>
</dbReference>
<dbReference type="EMBL" id="JAGRRH010000023">
    <property type="protein sequence ID" value="KAG7344302.1"/>
    <property type="molecule type" value="Genomic_DNA"/>
</dbReference>
<organism evidence="13 14">
    <name type="scientific">Nitzschia inconspicua</name>
    <dbReference type="NCBI Taxonomy" id="303405"/>
    <lineage>
        <taxon>Eukaryota</taxon>
        <taxon>Sar</taxon>
        <taxon>Stramenopiles</taxon>
        <taxon>Ochrophyta</taxon>
        <taxon>Bacillariophyta</taxon>
        <taxon>Bacillariophyceae</taxon>
        <taxon>Bacillariophycidae</taxon>
        <taxon>Bacillariales</taxon>
        <taxon>Bacillariaceae</taxon>
        <taxon>Nitzschia</taxon>
    </lineage>
</organism>
<evidence type="ECO:0000256" key="10">
    <source>
        <dbReference type="SAM" id="Phobius"/>
    </source>
</evidence>
<evidence type="ECO:0000256" key="7">
    <source>
        <dbReference type="ARBA" id="ARBA00023316"/>
    </source>
</evidence>
<dbReference type="Proteomes" id="UP000693970">
    <property type="component" value="Unassembled WGS sequence"/>
</dbReference>
<evidence type="ECO:0000259" key="12">
    <source>
        <dbReference type="Pfam" id="PF17652"/>
    </source>
</evidence>
<evidence type="ECO:0000256" key="6">
    <source>
        <dbReference type="ARBA" id="ARBA00023295"/>
    </source>
</evidence>
<keyword evidence="5" id="KW-0119">Carbohydrate metabolism</keyword>
<evidence type="ECO:0000256" key="5">
    <source>
        <dbReference type="ARBA" id="ARBA00023277"/>
    </source>
</evidence>
<gene>
    <name evidence="13" type="ORF">IV203_022310</name>
</gene>
<dbReference type="Pfam" id="PF17652">
    <property type="entry name" value="Glyco_hydro81C"/>
    <property type="match status" value="1"/>
</dbReference>
<evidence type="ECO:0000256" key="8">
    <source>
        <dbReference type="ARBA" id="ARBA00023326"/>
    </source>
</evidence>
<feature type="transmembrane region" description="Helical" evidence="10">
    <location>
        <begin position="88"/>
        <end position="108"/>
    </location>
</feature>
<dbReference type="GO" id="GO:0071555">
    <property type="term" value="P:cell wall organization"/>
    <property type="evidence" value="ECO:0007669"/>
    <property type="project" value="UniProtKB-KW"/>
</dbReference>
<comment type="caution">
    <text evidence="13">The sequence shown here is derived from an EMBL/GenBank/DDBJ whole genome shotgun (WGS) entry which is preliminary data.</text>
</comment>
<dbReference type="EC" id="3.2.1.39" evidence="3"/>
<keyword evidence="14" id="KW-1185">Reference proteome</keyword>
<evidence type="ECO:0000313" key="14">
    <source>
        <dbReference type="Proteomes" id="UP000693970"/>
    </source>
</evidence>
<dbReference type="PANTHER" id="PTHR31983">
    <property type="entry name" value="ENDO-1,3(4)-BETA-GLUCANASE 1"/>
    <property type="match status" value="1"/>
</dbReference>
<evidence type="ECO:0000256" key="9">
    <source>
        <dbReference type="SAM" id="MobiDB-lite"/>
    </source>
</evidence>
<dbReference type="InterPro" id="IPR040451">
    <property type="entry name" value="GH81_N"/>
</dbReference>
<reference evidence="13" key="1">
    <citation type="journal article" date="2021" name="Sci. Rep.">
        <title>Diploid genomic architecture of Nitzschia inconspicua, an elite biomass production diatom.</title>
        <authorList>
            <person name="Oliver A."/>
            <person name="Podell S."/>
            <person name="Pinowska A."/>
            <person name="Traller J.C."/>
            <person name="Smith S.R."/>
            <person name="McClure R."/>
            <person name="Beliaev A."/>
            <person name="Bohutskyi P."/>
            <person name="Hill E.A."/>
            <person name="Rabines A."/>
            <person name="Zheng H."/>
            <person name="Allen L.Z."/>
            <person name="Kuo A."/>
            <person name="Grigoriev I.V."/>
            <person name="Allen A.E."/>
            <person name="Hazlebeck D."/>
            <person name="Allen E.E."/>
        </authorList>
    </citation>
    <scope>NUCLEOTIDE SEQUENCE</scope>
    <source>
        <strain evidence="13">Hildebrandi</strain>
    </source>
</reference>
<name>A0A9K3KIN3_9STRA</name>
<dbReference type="OrthoDB" id="43061at2759"/>
<dbReference type="PROSITE" id="PS52008">
    <property type="entry name" value="GH81"/>
    <property type="match status" value="1"/>
</dbReference>
<comment type="similarity">
    <text evidence="2">Belongs to the glycosyl hydrolase 81 family.</text>
</comment>
<feature type="domain" description="Glycosyl hydrolase family 81 N-terminal" evidence="11">
    <location>
        <begin position="483"/>
        <end position="550"/>
    </location>
</feature>
<dbReference type="GO" id="GO:0042973">
    <property type="term" value="F:glucan endo-1,3-beta-D-glucosidase activity"/>
    <property type="evidence" value="ECO:0007669"/>
    <property type="project" value="UniProtKB-EC"/>
</dbReference>
<feature type="domain" description="Glycosyl hydrolase family 81 N-terminal" evidence="11">
    <location>
        <begin position="197"/>
        <end position="336"/>
    </location>
</feature>
<keyword evidence="8" id="KW-0624">Polysaccharide degradation</keyword>
<dbReference type="GO" id="GO:0000272">
    <property type="term" value="P:polysaccharide catabolic process"/>
    <property type="evidence" value="ECO:0007669"/>
    <property type="project" value="UniProtKB-KW"/>
</dbReference>
<protein>
    <recommendedName>
        <fullName evidence="3">glucan endo-1,3-beta-D-glucosidase</fullName>
        <ecNumber evidence="3">3.2.1.39</ecNumber>
    </recommendedName>
</protein>
<keyword evidence="7" id="KW-0961">Cell wall biogenesis/degradation</keyword>
<feature type="region of interest" description="Disordered" evidence="9">
    <location>
        <begin position="117"/>
        <end position="156"/>
    </location>
</feature>
<evidence type="ECO:0000256" key="4">
    <source>
        <dbReference type="ARBA" id="ARBA00022801"/>
    </source>
</evidence>
<keyword evidence="10" id="KW-1133">Transmembrane helix</keyword>
<evidence type="ECO:0000256" key="2">
    <source>
        <dbReference type="ARBA" id="ARBA00010730"/>
    </source>
</evidence>
<keyword evidence="4 13" id="KW-0378">Hydrolase</keyword>
<dbReference type="InterPro" id="IPR005200">
    <property type="entry name" value="Endo-beta-glucanase"/>
</dbReference>
<sequence length="1300" mass="144610">MTSNKLRRGSSEIKDFLGDDSSLSFPRQQSFFQDERSSGDLESPTGAEPMSLNYSIESGLQSFEISDDARHQGHLGCLGPGTRRRKRMYMLIITAVLFVIMLSLAIALGTRSRKETSSAASISGPGAAAAGQQQHGSNNNKQDDTGVYPPAPSSQNEARYYASSLPPLSTLDPVEDLNLYAYERPQESSPSTRLNGLNRRAIPTNAWYQNILRLNASEEPTSDNKAYLMPYVVDMAGDIPGVRTHVTRILAEPSQVTLTIDEPYALTLGVMAKGATQGGSGLGKGYTVREATELGITLEWDAYEMKSSLVRGSPFITMVYNNAVNNAKETVAATTKQVSSTVVPTIYSEVGVSNVRVDGSSVDLDQYCGSSDSNMTVNVQSELDLSFFTGQRWLVYFSRQVAMQCRTSQGGNTIIQLVGSEEERKHLIVRAAQVLTSALPSDDVVTFENNYIALLRANRDLFPGERTSVHHSFDVESGPATYTKISFNWDPQSMSGASTNGDMVMFALPHHQDLLKSSHMRDACVSSILGPICLIQGTSWELIEPLPTVDFRAPRHPSPNHIGVIAEALVGDIKYQIPANFQIGAADTYFSGKTMAKLARILLITEELKEICNPTATDPAYAEACNGITLPSDEDFDAALDQLRRVVTVWIKDNDQAPFVFDTAWGGVVSCGCLYQDGQCSNQFPSCPAFTDQGLNFGGGFYNDHHFHYGYHVYAAAVVAHYDEDWARENYENVLLLVRDYANPSTQDTAFPVFRNKDFFNGHSWANGITNPMFNNIMNQESTSEAIASYEAVALFGKAMASVFRKNGDVENASKAEMMQNIGMSLTATEIRSTQKYWHVLQDVDDSDRIYPREYEANVIGILWSTFVQFGTWFGNSPYLIYGIQLLPLTPISEARDNVQWAKEIYGPLAASCNDLCVSSGWSVQLFAILATIGHPQEAVEQTLRLSPSVYEGAGGNGHSRSNTLWYIATRPSIEEPYPLEDLDLIEITEVTCSQPDTCTSEYLNSMAGEYSCRARIEWLMNVQDLSEMAACAQVARDEFPEECGLCFPEGYSDEIVDAEALSQLPEETLTCFQPDFCTHVVLDRMAGSFTCRDRIEYLIGRGVSEEQACLQIAGIEYPALVTMVLPNVLCALNFASSLMMNGACCYYQMQEEDSRRKHQEDSIQKAIQKELDMRQEQEMKDCERRNITSHFESERRRKLMAQKQSCIREQNFDEQIRMGFDAQRQQLQHYDANPLDDDYRITAKNRFQKNHQELCVRTNSTLSKASTFSTGWGKASELSSLIDEDSQVDEVELEEIMLE</sequence>
<proteinExistence type="inferred from homology"/>
<evidence type="ECO:0000313" key="13">
    <source>
        <dbReference type="EMBL" id="KAG7344302.1"/>
    </source>
</evidence>
<dbReference type="InterPro" id="IPR040720">
    <property type="entry name" value="GH81_C"/>
</dbReference>
<evidence type="ECO:0000256" key="3">
    <source>
        <dbReference type="ARBA" id="ARBA00012780"/>
    </source>
</evidence>